<dbReference type="FunFam" id="3.30.1370.30:FF:000002">
    <property type="entry name" value="30S ribosomal protein S8"/>
    <property type="match status" value="1"/>
</dbReference>
<accession>A0A9D1CFD2</accession>
<reference evidence="9" key="1">
    <citation type="journal article" date="2020" name="ISME J.">
        <title>Gammaproteobacteria mediating utilization of methyl-, sulfur- and petroleum organic compounds in deep ocean hydrothermal plumes.</title>
        <authorList>
            <person name="Zhou Z."/>
            <person name="Liu Y."/>
            <person name="Pan J."/>
            <person name="Cron B.R."/>
            <person name="Toner B.M."/>
            <person name="Anantharaman K."/>
            <person name="Breier J.A."/>
            <person name="Dick G.J."/>
            <person name="Li M."/>
        </authorList>
    </citation>
    <scope>NUCLEOTIDE SEQUENCE</scope>
    <source>
        <strain evidence="9">SZUA-1501</strain>
    </source>
</reference>
<dbReference type="GO" id="GO:0005737">
    <property type="term" value="C:cytoplasm"/>
    <property type="evidence" value="ECO:0007669"/>
    <property type="project" value="UniProtKB-ARBA"/>
</dbReference>
<evidence type="ECO:0000256" key="4">
    <source>
        <dbReference type="ARBA" id="ARBA00022980"/>
    </source>
</evidence>
<evidence type="ECO:0000256" key="6">
    <source>
        <dbReference type="ARBA" id="ARBA00035258"/>
    </source>
</evidence>
<evidence type="ECO:0000256" key="7">
    <source>
        <dbReference type="ARBA" id="ARBA00046740"/>
    </source>
</evidence>
<keyword evidence="4 8" id="KW-0689">Ribosomal protein</keyword>
<dbReference type="GO" id="GO:1990904">
    <property type="term" value="C:ribonucleoprotein complex"/>
    <property type="evidence" value="ECO:0007669"/>
    <property type="project" value="UniProtKB-KW"/>
</dbReference>
<evidence type="ECO:0000256" key="5">
    <source>
        <dbReference type="ARBA" id="ARBA00023274"/>
    </source>
</evidence>
<dbReference type="GO" id="GO:0019843">
    <property type="term" value="F:rRNA binding"/>
    <property type="evidence" value="ECO:0007669"/>
    <property type="project" value="UniProtKB-UniRule"/>
</dbReference>
<evidence type="ECO:0000256" key="2">
    <source>
        <dbReference type="ARBA" id="ARBA00022730"/>
    </source>
</evidence>
<keyword evidence="2 8" id="KW-0699">rRNA-binding</keyword>
<dbReference type="SUPFAM" id="SSF56047">
    <property type="entry name" value="Ribosomal protein S8"/>
    <property type="match status" value="1"/>
</dbReference>
<keyword evidence="3 8" id="KW-0694">RNA-binding</keyword>
<dbReference type="EMBL" id="DQVE01000043">
    <property type="protein sequence ID" value="HIP98514.1"/>
    <property type="molecule type" value="Genomic_DNA"/>
</dbReference>
<dbReference type="GO" id="GO:0006412">
    <property type="term" value="P:translation"/>
    <property type="evidence" value="ECO:0007669"/>
    <property type="project" value="UniProtKB-UniRule"/>
</dbReference>
<dbReference type="Proteomes" id="UP000606463">
    <property type="component" value="Unassembled WGS sequence"/>
</dbReference>
<proteinExistence type="inferred from homology"/>
<gene>
    <name evidence="8" type="primary">rpsH</name>
    <name evidence="9" type="ORF">EYH37_04025</name>
</gene>
<comment type="similarity">
    <text evidence="1 8">Belongs to the universal ribosomal protein uS8 family.</text>
</comment>
<dbReference type="FunFam" id="3.30.1490.10:FF:000001">
    <property type="entry name" value="30S ribosomal protein S8"/>
    <property type="match status" value="1"/>
</dbReference>
<keyword evidence="5 8" id="KW-0687">Ribonucleoprotein</keyword>
<comment type="function">
    <text evidence="8">One of the primary rRNA binding proteins, it binds directly to 16S rRNA central domain where it helps coordinate assembly of the platform of the 30S subunit.</text>
</comment>
<dbReference type="GO" id="GO:0005840">
    <property type="term" value="C:ribosome"/>
    <property type="evidence" value="ECO:0007669"/>
    <property type="project" value="UniProtKB-KW"/>
</dbReference>
<dbReference type="Pfam" id="PF00410">
    <property type="entry name" value="Ribosomal_S8"/>
    <property type="match status" value="1"/>
</dbReference>
<evidence type="ECO:0000313" key="10">
    <source>
        <dbReference type="Proteomes" id="UP000606463"/>
    </source>
</evidence>
<dbReference type="Gene3D" id="3.30.1370.30">
    <property type="match status" value="1"/>
</dbReference>
<dbReference type="NCBIfam" id="NF001109">
    <property type="entry name" value="PRK00136.1"/>
    <property type="match status" value="1"/>
</dbReference>
<organism evidence="9 10">
    <name type="scientific">Aquifex aeolicus</name>
    <dbReference type="NCBI Taxonomy" id="63363"/>
    <lineage>
        <taxon>Bacteria</taxon>
        <taxon>Pseudomonadati</taxon>
        <taxon>Aquificota</taxon>
        <taxon>Aquificia</taxon>
        <taxon>Aquificales</taxon>
        <taxon>Aquificaceae</taxon>
        <taxon>Aquifex</taxon>
    </lineage>
</organism>
<dbReference type="GO" id="GO:0003735">
    <property type="term" value="F:structural constituent of ribosome"/>
    <property type="evidence" value="ECO:0007669"/>
    <property type="project" value="InterPro"/>
</dbReference>
<dbReference type="PANTHER" id="PTHR11758">
    <property type="entry name" value="40S RIBOSOMAL PROTEIN S15A"/>
    <property type="match status" value="1"/>
</dbReference>
<evidence type="ECO:0000313" key="9">
    <source>
        <dbReference type="EMBL" id="HIP98514.1"/>
    </source>
</evidence>
<evidence type="ECO:0000256" key="8">
    <source>
        <dbReference type="HAMAP-Rule" id="MF_01302"/>
    </source>
</evidence>
<dbReference type="InterPro" id="IPR000630">
    <property type="entry name" value="Ribosomal_uS8"/>
</dbReference>
<dbReference type="InterPro" id="IPR035987">
    <property type="entry name" value="Ribosomal_uS8_sf"/>
</dbReference>
<evidence type="ECO:0000256" key="3">
    <source>
        <dbReference type="ARBA" id="ARBA00022884"/>
    </source>
</evidence>
<protein>
    <recommendedName>
        <fullName evidence="6 8">Small ribosomal subunit protein uS8</fullName>
    </recommendedName>
</protein>
<dbReference type="AlphaFoldDB" id="A0A9D1CFD2"/>
<comment type="caution">
    <text evidence="9">The sequence shown here is derived from an EMBL/GenBank/DDBJ whole genome shotgun (WGS) entry which is preliminary data.</text>
</comment>
<dbReference type="Gene3D" id="3.30.1490.10">
    <property type="match status" value="1"/>
</dbReference>
<name>A0A9D1CFD2_AQUAO</name>
<evidence type="ECO:0000256" key="1">
    <source>
        <dbReference type="ARBA" id="ARBA00006471"/>
    </source>
</evidence>
<sequence>MSITDPIADMFSAIKNAQLVRKDYVDVPSSKLKERILDLLKREGYIKDWERLDSPEYRKGSQYKLRIWLKYLGPRNTKPAIRNIVKVSKPGRRIYVPARLVPYVKRGLGVSIMSTDKGVITDKEARKLGVGGEVIGFVW</sequence>
<dbReference type="HAMAP" id="MF_01302_B">
    <property type="entry name" value="Ribosomal_uS8_B"/>
    <property type="match status" value="1"/>
</dbReference>
<comment type="subunit">
    <text evidence="7 8">Part of the 30S ribosomal subunit. Contacts proteins S5 and S12.</text>
</comment>